<protein>
    <submittedName>
        <fullName evidence="6">Aminotransferase class V-fold PLP-dependent enzyme</fullName>
    </submittedName>
</protein>
<dbReference type="GO" id="GO:0008483">
    <property type="term" value="F:transaminase activity"/>
    <property type="evidence" value="ECO:0007669"/>
    <property type="project" value="UniProtKB-KW"/>
</dbReference>
<evidence type="ECO:0000256" key="4">
    <source>
        <dbReference type="ARBA" id="ARBA00022898"/>
    </source>
</evidence>
<name>A0A838Y055_9HYPH</name>
<evidence type="ECO:0000259" key="5">
    <source>
        <dbReference type="Pfam" id="PF01212"/>
    </source>
</evidence>
<dbReference type="EMBL" id="JACEON010000010">
    <property type="protein sequence ID" value="MBA4612350.1"/>
    <property type="molecule type" value="Genomic_DNA"/>
</dbReference>
<dbReference type="Proteomes" id="UP000559404">
    <property type="component" value="Unassembled WGS sequence"/>
</dbReference>
<keyword evidence="7" id="KW-1185">Reference proteome</keyword>
<dbReference type="InterPro" id="IPR015421">
    <property type="entry name" value="PyrdxlP-dep_Trfase_major"/>
</dbReference>
<reference evidence="6 7" key="2">
    <citation type="submission" date="2020-08" db="EMBL/GenBank/DDBJ databases">
        <title>Stappia taiwanensis sp. nov., isolated from a coastal thermal spring.</title>
        <authorList>
            <person name="Kampfer P."/>
        </authorList>
    </citation>
    <scope>NUCLEOTIDE SEQUENCE [LARGE SCALE GENOMIC DNA]</scope>
    <source>
        <strain evidence="6 7">DSM 23284</strain>
    </source>
</reference>
<accession>A0A838Y055</accession>
<dbReference type="Pfam" id="PF01212">
    <property type="entry name" value="Beta_elim_lyase"/>
    <property type="match status" value="1"/>
</dbReference>
<evidence type="ECO:0000256" key="2">
    <source>
        <dbReference type="ARBA" id="ARBA00006966"/>
    </source>
</evidence>
<dbReference type="Gene3D" id="3.90.1150.10">
    <property type="entry name" value="Aspartate Aminotransferase, domain 1"/>
    <property type="match status" value="1"/>
</dbReference>
<keyword evidence="6" id="KW-0032">Aminotransferase</keyword>
<dbReference type="InterPro" id="IPR001597">
    <property type="entry name" value="ArAA_b-elim_lyase/Thr_aldolase"/>
</dbReference>
<comment type="caution">
    <text evidence="6">The sequence shown here is derived from an EMBL/GenBank/DDBJ whole genome shotgun (WGS) entry which is preliminary data.</text>
</comment>
<dbReference type="GO" id="GO:0016829">
    <property type="term" value="F:lyase activity"/>
    <property type="evidence" value="ECO:0007669"/>
    <property type="project" value="InterPro"/>
</dbReference>
<keyword evidence="6" id="KW-0808">Transferase</keyword>
<comment type="subunit">
    <text evidence="3">Homotetramer.</text>
</comment>
<evidence type="ECO:0000313" key="7">
    <source>
        <dbReference type="Proteomes" id="UP000559404"/>
    </source>
</evidence>
<proteinExistence type="inferred from homology"/>
<dbReference type="SUPFAM" id="SSF53383">
    <property type="entry name" value="PLP-dependent transferases"/>
    <property type="match status" value="1"/>
</dbReference>
<comment type="similarity">
    <text evidence="2">Belongs to the threonine aldolase family.</text>
</comment>
<dbReference type="InterPro" id="IPR015424">
    <property type="entry name" value="PyrdxlP-dep_Trfase"/>
</dbReference>
<dbReference type="Gene3D" id="3.40.640.10">
    <property type="entry name" value="Type I PLP-dependent aspartate aminotransferase-like (Major domain)"/>
    <property type="match status" value="1"/>
</dbReference>
<dbReference type="RefSeq" id="WP_181760546.1">
    <property type="nucleotide sequence ID" value="NZ_BMCR01000009.1"/>
</dbReference>
<organism evidence="6 7">
    <name type="scientific">Stappia taiwanensis</name>
    <dbReference type="NCBI Taxonomy" id="992267"/>
    <lineage>
        <taxon>Bacteria</taxon>
        <taxon>Pseudomonadati</taxon>
        <taxon>Pseudomonadota</taxon>
        <taxon>Alphaproteobacteria</taxon>
        <taxon>Hyphomicrobiales</taxon>
        <taxon>Stappiaceae</taxon>
        <taxon>Stappia</taxon>
    </lineage>
</organism>
<dbReference type="PANTHER" id="PTHR48097:SF5">
    <property type="entry name" value="LOW SPECIFICITY L-THREONINE ALDOLASE"/>
    <property type="match status" value="1"/>
</dbReference>
<dbReference type="PANTHER" id="PTHR48097">
    <property type="entry name" value="L-THREONINE ALDOLASE-RELATED"/>
    <property type="match status" value="1"/>
</dbReference>
<dbReference type="InterPro" id="IPR015422">
    <property type="entry name" value="PyrdxlP-dep_Trfase_small"/>
</dbReference>
<feature type="domain" description="Aromatic amino acid beta-eliminating lyase/threonine aldolase" evidence="5">
    <location>
        <begin position="3"/>
        <end position="292"/>
    </location>
</feature>
<sequence length="342" mass="36643">MEFSSDNWAGASQPVMDALSRHNEGMAPAYGADAVTEAVTARFREVFEIDVEVLFTATGTAANALAMAACSRPGGLVFCSDVAHLHCDEWGAAEFYSHGMKLMPVAARQGKITAQDLGAKLAACPEGSRLGRTVALSLTQASECGTVYRPEDIAALTATARQRDMLCHMDGARFANALVHLGVTPAEMTWKAGIDVLSFGGTKNGCWCAEALVVFRPEKLRDLVEHRARAGHVFSKSRFVAAQFDGYLADGHWLDLARHANGAAARLAKGIAASGSARLAWEPEANEVFAILSKEQIARLQAAGGRFYEWSKDGCGPDEAMVRLVTCFRTGDAEVDSFLSHL</sequence>
<dbReference type="AlphaFoldDB" id="A0A838Y055"/>
<evidence type="ECO:0000256" key="3">
    <source>
        <dbReference type="ARBA" id="ARBA00011881"/>
    </source>
</evidence>
<comment type="cofactor">
    <cofactor evidence="1">
        <name>pyridoxal 5'-phosphate</name>
        <dbReference type="ChEBI" id="CHEBI:597326"/>
    </cofactor>
</comment>
<reference evidence="6 7" key="1">
    <citation type="submission" date="2020-07" db="EMBL/GenBank/DDBJ databases">
        <authorList>
            <person name="Li M."/>
        </authorList>
    </citation>
    <scope>NUCLEOTIDE SEQUENCE [LARGE SCALE GENOMIC DNA]</scope>
    <source>
        <strain evidence="6 7">DSM 23284</strain>
    </source>
</reference>
<evidence type="ECO:0000313" key="6">
    <source>
        <dbReference type="EMBL" id="MBA4612350.1"/>
    </source>
</evidence>
<gene>
    <name evidence="6" type="ORF">H1W37_11850</name>
</gene>
<keyword evidence="4" id="KW-0663">Pyridoxal phosphate</keyword>
<dbReference type="GO" id="GO:0006520">
    <property type="term" value="P:amino acid metabolic process"/>
    <property type="evidence" value="ECO:0007669"/>
    <property type="project" value="InterPro"/>
</dbReference>
<evidence type="ECO:0000256" key="1">
    <source>
        <dbReference type="ARBA" id="ARBA00001933"/>
    </source>
</evidence>